<feature type="domain" description="Histidine kinase" evidence="11">
    <location>
        <begin position="844"/>
        <end position="1074"/>
    </location>
</feature>
<feature type="domain" description="HTH araC/xylS-type" evidence="10">
    <location>
        <begin position="1258"/>
        <end position="1357"/>
    </location>
</feature>
<dbReference type="SMART" id="SM00387">
    <property type="entry name" value="HATPase_c"/>
    <property type="match status" value="1"/>
</dbReference>
<dbReference type="EMBL" id="BLAU01000001">
    <property type="protein sequence ID" value="GET20277.1"/>
    <property type="molecule type" value="Genomic_DNA"/>
</dbReference>
<proteinExistence type="predicted"/>
<dbReference type="InterPro" id="IPR013783">
    <property type="entry name" value="Ig-like_fold"/>
</dbReference>
<dbReference type="InterPro" id="IPR003594">
    <property type="entry name" value="HATPase_dom"/>
</dbReference>
<evidence type="ECO:0000259" key="10">
    <source>
        <dbReference type="PROSITE" id="PS01124"/>
    </source>
</evidence>
<keyword evidence="8" id="KW-0175">Coiled coil</keyword>
<evidence type="ECO:0000313" key="13">
    <source>
        <dbReference type="EMBL" id="GET20277.1"/>
    </source>
</evidence>
<comment type="caution">
    <text evidence="13">The sequence shown here is derived from an EMBL/GenBank/DDBJ whole genome shotgun (WGS) entry which is preliminary data.</text>
</comment>
<dbReference type="PANTHER" id="PTHR43547:SF2">
    <property type="entry name" value="HYBRID SIGNAL TRANSDUCTION HISTIDINE KINASE C"/>
    <property type="match status" value="1"/>
</dbReference>
<dbReference type="PROSITE" id="PS50110">
    <property type="entry name" value="RESPONSE_REGULATORY"/>
    <property type="match status" value="1"/>
</dbReference>
<dbReference type="SMART" id="SM00342">
    <property type="entry name" value="HTH_ARAC"/>
    <property type="match status" value="1"/>
</dbReference>
<keyword evidence="9" id="KW-0812">Transmembrane</keyword>
<evidence type="ECO:0000259" key="12">
    <source>
        <dbReference type="PROSITE" id="PS50110"/>
    </source>
</evidence>
<dbReference type="Pfam" id="PF00512">
    <property type="entry name" value="HisKA"/>
    <property type="match status" value="1"/>
</dbReference>
<dbReference type="Pfam" id="PF07494">
    <property type="entry name" value="Reg_prop"/>
    <property type="match status" value="7"/>
</dbReference>
<dbReference type="Pfam" id="PF12833">
    <property type="entry name" value="HTH_18"/>
    <property type="match status" value="1"/>
</dbReference>
<keyword evidence="13" id="KW-0808">Transferase</keyword>
<dbReference type="InterPro" id="IPR003661">
    <property type="entry name" value="HisK_dim/P_dom"/>
</dbReference>
<evidence type="ECO:0000256" key="5">
    <source>
        <dbReference type="ARBA" id="ARBA00023125"/>
    </source>
</evidence>
<dbReference type="EC" id="2.7.13.3" evidence="2"/>
<keyword evidence="9" id="KW-0472">Membrane</keyword>
<dbReference type="Gene3D" id="2.130.10.10">
    <property type="entry name" value="YVTN repeat-like/Quinoprotein amine dehydrogenase"/>
    <property type="match status" value="2"/>
</dbReference>
<feature type="modified residue" description="4-aspartylphosphate" evidence="7">
    <location>
        <position position="1159"/>
    </location>
</feature>
<sequence>MEMKSLALLLLSLGFLFFGHTVPALAVQNEMSFDYFSQEDGLPDNHIQIIYQDHEGWMWFGTSQGLSRFDGYEFTNYQHAHSDSLSLKGILVRAIFEDKKGNLWVGTENGGLNYFDRQKECFYHPYKNNPLFKGRDVSINDIQEDKTGNIWLGTNNNIYIIDKDGHLSALNWRTNGKTYNLTGEHVRIVQFDQDGNIWAGTNKGVFIVNPQNHTITPLKLPLTKGKTDEIWEIFRDKDGTMWIGTYSNGAFIVNPKTWAIKPLELTPAYERTETVRTISVDAFGNYWIGTRGGIYVYNKKTGTKAFYRHDDREYTSLINNSILDIFNDKRGETWIGTRGGLNLLAKSKQVFRNFSAHPSDKSHKFLNSGIVYALWMDSLKNIWIGTEDGGVNIYHPKTGRYSYLMTQPGDPQSISRNCVKAFLDDKKGHLWIGTFLGGIDVLDKKTGKVIQHYQHDPSDSRSLTDNKVFSLLLDNRGNIWVGTMSGIDQFDLKRKAFVHYPQLAYNKFVRWVSMDSSNNIWLGTEDEVVIYNPESKKIKRFSDNTQAFLEDSKGRCWLATLDRGLAQYSRLSGPIRYYGVKDGLTNNQALCILEDNNHKLWISTSNGLSKFNPETGVFHNYTSKDGLINNQFSYGAAYKAPNGDLLFGGISGFNMFNPADVKIDDKNVPLVLTSLKVFNKNVRIETGKKAILKKSISETKHLTLHYNQNVFTLEFAALNYINSKSNLYSYYLEGFDKNWSDPSTNRTATYTNLDPGDYTLHIKRVVPGVKNDESRLNLQLTVLPPYWKTVWFRSLILAVIGLLIYFLIRFFIYREKIKNELVIERMKARKIRELDNMKLKFFTNISHEIRTPLTLIMAPLEKLKNEKVPQQELRNYLDVMYRNTNQLNRLINQLLDFRKLESGNLKLELSQGDIVRFVADIVHSFDGLAEDKDIHLRYNALKKRLVARFDADKIEKILNNLLTNAFKFTNKGGKITVNLSLVFDSNEDDLTNETPDKEYIEISVRDTGQGISQSNAAKIFDRFFQSSNDKAEQTGTGIGLAYVKELVQLHKGKIFLVSKPGKGSKFTVRIPYEKELPTTEHTEEIAPKGETAINSTAGIPEQNHDPVHSNIMLVVEDNPDVRNLIASHFAERYRVIQAKDGKEGWRITLDTVPDVIVSDVLMPDMDGFEFCKKVKFDERTSHIPVLLLTALHSKEHEMKGLSAGADDYITKPFDLGILQTKVENMLSIRNSLKEKYSGEITLQPRNIVISTPDEKFLQRAVEAVENNISDAELDIERFAQEVGVSRMQLYRKLHALTDMTVKEFIRSIRLKRASQLLLQNGMTVSEIAYAVGFKDLSHFRKCFRQQYGMNATEFKHKHESDVSN</sequence>
<keyword evidence="6" id="KW-0804">Transcription</keyword>
<dbReference type="PROSITE" id="PS01124">
    <property type="entry name" value="HTH_ARAC_FAMILY_2"/>
    <property type="match status" value="1"/>
</dbReference>
<dbReference type="SUPFAM" id="SSF47384">
    <property type="entry name" value="Homodimeric domain of signal transducing histidine kinase"/>
    <property type="match status" value="1"/>
</dbReference>
<evidence type="ECO:0000313" key="14">
    <source>
        <dbReference type="Proteomes" id="UP000396862"/>
    </source>
</evidence>
<evidence type="ECO:0000256" key="9">
    <source>
        <dbReference type="SAM" id="Phobius"/>
    </source>
</evidence>
<dbReference type="InterPro" id="IPR018062">
    <property type="entry name" value="HTH_AraC-typ_CS"/>
</dbReference>
<dbReference type="InterPro" id="IPR015943">
    <property type="entry name" value="WD40/YVTN_repeat-like_dom_sf"/>
</dbReference>
<dbReference type="InterPro" id="IPR001789">
    <property type="entry name" value="Sig_transdc_resp-reg_receiver"/>
</dbReference>
<dbReference type="SMART" id="SM00388">
    <property type="entry name" value="HisKA"/>
    <property type="match status" value="1"/>
</dbReference>
<dbReference type="SMART" id="SM00448">
    <property type="entry name" value="REC"/>
    <property type="match status" value="1"/>
</dbReference>
<evidence type="ECO:0000256" key="1">
    <source>
        <dbReference type="ARBA" id="ARBA00000085"/>
    </source>
</evidence>
<dbReference type="PANTHER" id="PTHR43547">
    <property type="entry name" value="TWO-COMPONENT HISTIDINE KINASE"/>
    <property type="match status" value="1"/>
</dbReference>
<keyword evidence="14" id="KW-1185">Reference proteome</keyword>
<evidence type="ECO:0000256" key="6">
    <source>
        <dbReference type="ARBA" id="ARBA00023163"/>
    </source>
</evidence>
<dbReference type="SUPFAM" id="SSF55874">
    <property type="entry name" value="ATPase domain of HSP90 chaperone/DNA topoisomerase II/histidine kinase"/>
    <property type="match status" value="1"/>
</dbReference>
<feature type="domain" description="Response regulatory" evidence="12">
    <location>
        <begin position="1111"/>
        <end position="1226"/>
    </location>
</feature>
<dbReference type="Gene3D" id="1.10.10.60">
    <property type="entry name" value="Homeodomain-like"/>
    <property type="match status" value="1"/>
</dbReference>
<dbReference type="Pfam" id="PF00072">
    <property type="entry name" value="Response_reg"/>
    <property type="match status" value="1"/>
</dbReference>
<dbReference type="InterPro" id="IPR004358">
    <property type="entry name" value="Sig_transdc_His_kin-like_C"/>
</dbReference>
<feature type="coiled-coil region" evidence="8">
    <location>
        <begin position="1254"/>
        <end position="1281"/>
    </location>
</feature>
<dbReference type="InterPro" id="IPR011123">
    <property type="entry name" value="Y_Y_Y"/>
</dbReference>
<dbReference type="Gene3D" id="3.30.565.10">
    <property type="entry name" value="Histidine kinase-like ATPase, C-terminal domain"/>
    <property type="match status" value="1"/>
</dbReference>
<dbReference type="SUPFAM" id="SSF46689">
    <property type="entry name" value="Homeodomain-like"/>
    <property type="match status" value="1"/>
</dbReference>
<dbReference type="Pfam" id="PF07495">
    <property type="entry name" value="Y_Y_Y"/>
    <property type="match status" value="1"/>
</dbReference>
<dbReference type="InterPro" id="IPR009057">
    <property type="entry name" value="Homeodomain-like_sf"/>
</dbReference>
<dbReference type="PRINTS" id="PR00344">
    <property type="entry name" value="BCTRLSENSOR"/>
</dbReference>
<feature type="transmembrane region" description="Helical" evidence="9">
    <location>
        <begin position="790"/>
        <end position="812"/>
    </location>
</feature>
<evidence type="ECO:0000256" key="3">
    <source>
        <dbReference type="ARBA" id="ARBA00022553"/>
    </source>
</evidence>
<dbReference type="Gene3D" id="2.60.40.10">
    <property type="entry name" value="Immunoglobulins"/>
    <property type="match status" value="1"/>
</dbReference>
<accession>A0ABQ0ZFZ9</accession>
<dbReference type="InterPro" id="IPR011006">
    <property type="entry name" value="CheY-like_superfamily"/>
</dbReference>
<evidence type="ECO:0000259" key="11">
    <source>
        <dbReference type="PROSITE" id="PS50109"/>
    </source>
</evidence>
<dbReference type="InterPro" id="IPR018060">
    <property type="entry name" value="HTH_AraC"/>
</dbReference>
<evidence type="ECO:0000256" key="8">
    <source>
        <dbReference type="SAM" id="Coils"/>
    </source>
</evidence>
<keyword evidence="13" id="KW-0418">Kinase</keyword>
<dbReference type="InterPro" id="IPR005467">
    <property type="entry name" value="His_kinase_dom"/>
</dbReference>
<dbReference type="PROSITE" id="PS00041">
    <property type="entry name" value="HTH_ARAC_FAMILY_1"/>
    <property type="match status" value="1"/>
</dbReference>
<dbReference type="Pfam" id="PF02518">
    <property type="entry name" value="HATPase_c"/>
    <property type="match status" value="1"/>
</dbReference>
<evidence type="ECO:0000256" key="2">
    <source>
        <dbReference type="ARBA" id="ARBA00012438"/>
    </source>
</evidence>
<dbReference type="InterPro" id="IPR011110">
    <property type="entry name" value="Reg_prop"/>
</dbReference>
<dbReference type="Gene3D" id="1.10.287.130">
    <property type="match status" value="1"/>
</dbReference>
<dbReference type="SUPFAM" id="SSF52172">
    <property type="entry name" value="CheY-like"/>
    <property type="match status" value="1"/>
</dbReference>
<keyword evidence="5" id="KW-0238">DNA-binding</keyword>
<dbReference type="PROSITE" id="PS50109">
    <property type="entry name" value="HIS_KIN"/>
    <property type="match status" value="1"/>
</dbReference>
<dbReference type="SUPFAM" id="SSF63829">
    <property type="entry name" value="Calcium-dependent phosphotriesterase"/>
    <property type="match status" value="3"/>
</dbReference>
<dbReference type="GO" id="GO:0016301">
    <property type="term" value="F:kinase activity"/>
    <property type="evidence" value="ECO:0007669"/>
    <property type="project" value="UniProtKB-KW"/>
</dbReference>
<keyword evidence="3 7" id="KW-0597">Phosphoprotein</keyword>
<name>A0ABQ0ZFZ9_9BACT</name>
<dbReference type="Gene3D" id="3.40.50.2300">
    <property type="match status" value="1"/>
</dbReference>
<protein>
    <recommendedName>
        <fullName evidence="2">histidine kinase</fullName>
        <ecNumber evidence="2">2.7.13.3</ecNumber>
    </recommendedName>
</protein>
<reference evidence="13 14" key="1">
    <citation type="submission" date="2019-10" db="EMBL/GenBank/DDBJ databases">
        <title>Prolixibacter strains distinguished by the presence of nitrate reductase genes were adept at nitrate-dependent anaerobic corrosion of metallic iron and carbon steel.</title>
        <authorList>
            <person name="Iino T."/>
            <person name="Shono N."/>
            <person name="Ito K."/>
            <person name="Nakamura R."/>
            <person name="Sueoka K."/>
            <person name="Harayama S."/>
            <person name="Ohkuma M."/>
        </authorList>
    </citation>
    <scope>NUCLEOTIDE SEQUENCE [LARGE SCALE GENOMIC DNA]</scope>
    <source>
        <strain evidence="13 14">MIC1-1</strain>
    </source>
</reference>
<dbReference type="InterPro" id="IPR036890">
    <property type="entry name" value="HATPase_C_sf"/>
</dbReference>
<keyword evidence="4" id="KW-0805">Transcription regulation</keyword>
<gene>
    <name evidence="13" type="ORF">JCM18694_05230</name>
</gene>
<dbReference type="Proteomes" id="UP000396862">
    <property type="component" value="Unassembled WGS sequence"/>
</dbReference>
<dbReference type="InterPro" id="IPR036097">
    <property type="entry name" value="HisK_dim/P_sf"/>
</dbReference>
<dbReference type="CDD" id="cd00082">
    <property type="entry name" value="HisKA"/>
    <property type="match status" value="1"/>
</dbReference>
<keyword evidence="9" id="KW-1133">Transmembrane helix</keyword>
<comment type="catalytic activity">
    <reaction evidence="1">
        <text>ATP + protein L-histidine = ADP + protein N-phospho-L-histidine.</text>
        <dbReference type="EC" id="2.7.13.3"/>
    </reaction>
</comment>
<evidence type="ECO:0000256" key="4">
    <source>
        <dbReference type="ARBA" id="ARBA00023015"/>
    </source>
</evidence>
<organism evidence="13 14">
    <name type="scientific">Prolixibacter denitrificans</name>
    <dbReference type="NCBI Taxonomy" id="1541063"/>
    <lineage>
        <taxon>Bacteria</taxon>
        <taxon>Pseudomonadati</taxon>
        <taxon>Bacteroidota</taxon>
        <taxon>Bacteroidia</taxon>
        <taxon>Marinilabiliales</taxon>
        <taxon>Prolixibacteraceae</taxon>
        <taxon>Prolixibacter</taxon>
    </lineage>
</organism>
<evidence type="ECO:0000256" key="7">
    <source>
        <dbReference type="PROSITE-ProRule" id="PRU00169"/>
    </source>
</evidence>